<proteinExistence type="predicted"/>
<dbReference type="RefSeq" id="WP_005672312.1">
    <property type="nucleotide sequence ID" value="NZ_CP146288.1"/>
</dbReference>
<evidence type="ECO:0000256" key="9">
    <source>
        <dbReference type="ARBA" id="ARBA00033158"/>
    </source>
</evidence>
<keyword evidence="11" id="KW-1185">Reference proteome</keyword>
<dbReference type="GO" id="GO:0000921">
    <property type="term" value="P:septin ring assembly"/>
    <property type="evidence" value="ECO:0007669"/>
    <property type="project" value="TreeGrafter"/>
</dbReference>
<evidence type="ECO:0000256" key="3">
    <source>
        <dbReference type="ARBA" id="ARBA00022490"/>
    </source>
</evidence>
<gene>
    <name evidence="10" type="ORF">HMPREF0551_0387</name>
</gene>
<keyword evidence="6" id="KW-0131">Cell cycle</keyword>
<dbReference type="GO" id="GO:0000917">
    <property type="term" value="P:division septum assembly"/>
    <property type="evidence" value="ECO:0007669"/>
    <property type="project" value="UniProtKB-KW"/>
</dbReference>
<dbReference type="HOGENOM" id="CLU_116623_2_2_4"/>
<evidence type="ECO:0000256" key="1">
    <source>
        <dbReference type="ARBA" id="ARBA00004496"/>
    </source>
</evidence>
<dbReference type="GO" id="GO:0005829">
    <property type="term" value="C:cytosol"/>
    <property type="evidence" value="ECO:0007669"/>
    <property type="project" value="TreeGrafter"/>
</dbReference>
<evidence type="ECO:0000256" key="5">
    <source>
        <dbReference type="ARBA" id="ARBA00023210"/>
    </source>
</evidence>
<dbReference type="Proteomes" id="UP000011021">
    <property type="component" value="Unassembled WGS sequence"/>
</dbReference>
<dbReference type="GO" id="GO:0030428">
    <property type="term" value="C:cell septum"/>
    <property type="evidence" value="ECO:0007669"/>
    <property type="project" value="TreeGrafter"/>
</dbReference>
<dbReference type="GO" id="GO:0043093">
    <property type="term" value="P:FtsZ-dependent cytokinesis"/>
    <property type="evidence" value="ECO:0007669"/>
    <property type="project" value="TreeGrafter"/>
</dbReference>
<dbReference type="EMBL" id="AEQP01000001">
    <property type="protein sequence ID" value="EFV96204.1"/>
    <property type="molecule type" value="Genomic_DNA"/>
</dbReference>
<evidence type="ECO:0000256" key="2">
    <source>
        <dbReference type="ARBA" id="ARBA00015195"/>
    </source>
</evidence>
<evidence type="ECO:0000313" key="10">
    <source>
        <dbReference type="EMBL" id="EFV96204.1"/>
    </source>
</evidence>
<dbReference type="Gene3D" id="1.20.5.50">
    <property type="match status" value="1"/>
</dbReference>
<dbReference type="InterPro" id="IPR007838">
    <property type="entry name" value="Cell_div_ZapA-like"/>
</dbReference>
<evidence type="ECO:0000313" key="11">
    <source>
        <dbReference type="Proteomes" id="UP000011021"/>
    </source>
</evidence>
<dbReference type="InterPro" id="IPR036192">
    <property type="entry name" value="Cell_div_ZapA-like_sf"/>
</dbReference>
<protein>
    <recommendedName>
        <fullName evidence="2">Cell division protein ZapA</fullName>
    </recommendedName>
    <alternativeName>
        <fullName evidence="9">Z ring-associated protein ZapA</fullName>
    </alternativeName>
</protein>
<dbReference type="AlphaFoldDB" id="E7RTW8"/>
<dbReference type="STRING" id="887898.HMPREF0551_0387"/>
<dbReference type="PANTHER" id="PTHR34981:SF1">
    <property type="entry name" value="CELL DIVISION PROTEIN ZAPA"/>
    <property type="match status" value="1"/>
</dbReference>
<evidence type="ECO:0000256" key="6">
    <source>
        <dbReference type="ARBA" id="ARBA00023306"/>
    </source>
</evidence>
<sequence length="102" mass="11545">MAMEQIEVKILDRTFKLQVPPNEKPRLMNAVRIVDQKMREIRDASLAHGVERIAVNAALQITYEFLGQPVDSGAATVEQVQTLVTQLNNELDDGIRRFEGVR</sequence>
<dbReference type="PANTHER" id="PTHR34981">
    <property type="entry name" value="CELL DIVISION PROTEIN ZAPA"/>
    <property type="match status" value="1"/>
</dbReference>
<comment type="caution">
    <text evidence="10">The sequence shown here is derived from an EMBL/GenBank/DDBJ whole genome shotgun (WGS) entry which is preliminary data.</text>
</comment>
<dbReference type="Gene3D" id="3.30.160.880">
    <property type="entry name" value="Cell division protein ZapA protomer, N-terminal domain"/>
    <property type="match status" value="1"/>
</dbReference>
<evidence type="ECO:0000256" key="4">
    <source>
        <dbReference type="ARBA" id="ARBA00022618"/>
    </source>
</evidence>
<comment type="function">
    <text evidence="7">Activator of cell division through the inhibition of FtsZ GTPase activity, therefore promoting FtsZ assembly into bundles of protofilaments necessary for the formation of the division Z ring. It is recruited early at mid-cell but it is not essential for cell division.</text>
</comment>
<evidence type="ECO:0000256" key="8">
    <source>
        <dbReference type="ARBA" id="ARBA00026068"/>
    </source>
</evidence>
<dbReference type="eggNOG" id="COG3027">
    <property type="taxonomic scope" value="Bacteria"/>
</dbReference>
<name>E7RTW8_9BURK</name>
<reference evidence="10 11" key="1">
    <citation type="submission" date="2010-12" db="EMBL/GenBank/DDBJ databases">
        <authorList>
            <person name="Muzny D."/>
            <person name="Qin X."/>
            <person name="Deng J."/>
            <person name="Jiang H."/>
            <person name="Liu Y."/>
            <person name="Qu J."/>
            <person name="Song X.-Z."/>
            <person name="Zhang L."/>
            <person name="Thornton R."/>
            <person name="Coyle M."/>
            <person name="Francisco L."/>
            <person name="Jackson L."/>
            <person name="Javaid M."/>
            <person name="Korchina V."/>
            <person name="Kovar C."/>
            <person name="Mata R."/>
            <person name="Mathew T."/>
            <person name="Ngo R."/>
            <person name="Nguyen L."/>
            <person name="Nguyen N."/>
            <person name="Okwuonu G."/>
            <person name="Ongeri F."/>
            <person name="Pham C."/>
            <person name="Simmons D."/>
            <person name="Wilczek-Boney K."/>
            <person name="Hale W."/>
            <person name="Jakkamsetti A."/>
            <person name="Pham P."/>
            <person name="Ruth R."/>
            <person name="San Lucas F."/>
            <person name="Warren J."/>
            <person name="Zhang J."/>
            <person name="Zhao Z."/>
            <person name="Zhou C."/>
            <person name="Zhu D."/>
            <person name="Lee S."/>
            <person name="Bess C."/>
            <person name="Blankenburg K."/>
            <person name="Forbes L."/>
            <person name="Fu Q."/>
            <person name="Gubbala S."/>
            <person name="Hirani K."/>
            <person name="Jayaseelan J.C."/>
            <person name="Lara F."/>
            <person name="Munidasa M."/>
            <person name="Palculict T."/>
            <person name="Patil S."/>
            <person name="Pu L.-L."/>
            <person name="Saada N."/>
            <person name="Tang L."/>
            <person name="Weissenberger G."/>
            <person name="Zhu Y."/>
            <person name="Hemphill L."/>
            <person name="Shang Y."/>
            <person name="Youmans B."/>
            <person name="Ayvaz T."/>
            <person name="Ross M."/>
            <person name="Santibanez J."/>
            <person name="Aqrawi P."/>
            <person name="Gross S."/>
            <person name="Joshi V."/>
            <person name="Fowler G."/>
            <person name="Nazareth L."/>
            <person name="Reid J."/>
            <person name="Worley K."/>
            <person name="Petrosino J."/>
            <person name="Highlander S."/>
            <person name="Gibbs R."/>
        </authorList>
    </citation>
    <scope>NUCLEOTIDE SEQUENCE [LARGE SCALE GENOMIC DNA]</scope>
    <source>
        <strain evidence="10 11">ATCC 51599</strain>
    </source>
</reference>
<comment type="subunit">
    <text evidence="8">Homodimer. Interacts with FtsZ.</text>
</comment>
<comment type="subcellular location">
    <subcellularLocation>
        <location evidence="1">Cytoplasm</location>
    </subcellularLocation>
</comment>
<evidence type="ECO:0000256" key="7">
    <source>
        <dbReference type="ARBA" id="ARBA00024910"/>
    </source>
</evidence>
<dbReference type="Pfam" id="PF05164">
    <property type="entry name" value="ZapA"/>
    <property type="match status" value="1"/>
</dbReference>
<dbReference type="SUPFAM" id="SSF102829">
    <property type="entry name" value="Cell division protein ZapA-like"/>
    <property type="match status" value="1"/>
</dbReference>
<organism evidence="10 11">
    <name type="scientific">Lautropia mirabilis ATCC 51599</name>
    <dbReference type="NCBI Taxonomy" id="887898"/>
    <lineage>
        <taxon>Bacteria</taxon>
        <taxon>Pseudomonadati</taxon>
        <taxon>Pseudomonadota</taxon>
        <taxon>Betaproteobacteria</taxon>
        <taxon>Burkholderiales</taxon>
        <taxon>Burkholderiaceae</taxon>
        <taxon>Lautropia</taxon>
    </lineage>
</organism>
<keyword evidence="4 10" id="KW-0132">Cell division</keyword>
<keyword evidence="3" id="KW-0963">Cytoplasm</keyword>
<keyword evidence="5" id="KW-0717">Septation</keyword>
<dbReference type="InterPro" id="IPR042233">
    <property type="entry name" value="Cell_div_ZapA_N"/>
</dbReference>
<accession>E7RTW8</accession>
<dbReference type="GO" id="GO:0032153">
    <property type="term" value="C:cell division site"/>
    <property type="evidence" value="ECO:0007669"/>
    <property type="project" value="TreeGrafter"/>
</dbReference>